<feature type="region of interest" description="Disordered" evidence="1">
    <location>
        <begin position="1"/>
        <end position="110"/>
    </location>
</feature>
<dbReference type="PANTHER" id="PTHR13318">
    <property type="entry name" value="PARTNER OF PAIRED, ISOFORM B-RELATED"/>
    <property type="match status" value="1"/>
</dbReference>
<dbReference type="EMBL" id="ML769388">
    <property type="protein sequence ID" value="KAE9409191.1"/>
    <property type="molecule type" value="Genomic_DNA"/>
</dbReference>
<evidence type="ECO:0000256" key="1">
    <source>
        <dbReference type="SAM" id="MobiDB-lite"/>
    </source>
</evidence>
<sequence>MSTTHVLDEPFFQFDPFEGLSSPTPPMNPASSDVNPLTLEDDQSIQVESEAGRNPRDKGKSVSRPMPIMISPADAPEFDSFSMSPSWSASSSYPDTPDIHTALPSPAGSSSFPSFTLGSFNSITGWQSSSSDLNPDALIIGTSQDRKGKGRERDDGVPSIPSLTFASSAFDCMGLPESARPVVNEPPIESLSVGADQSDSSSSTAAATRNSPSRRHSFSYTRSRRPSSFTRIKARFILPSRAHARKVLSKKLPPPPVQLAIPQLTQTASIHTHSPTPLSLEVKLPLDEGVLETTDLCISLFKTKGRSNSSPLPICALDYIPVLSEDAFVPITFSRNLFDEVLPRELKLQIILSLVALHKSDQLKLISQAEWSVTRAISSKNRWMGKDKAIRELIKLSRVSKAWRNLMYDGQLWSTLDFHSFPMISKTLLSHIAKRGGRFITSIDLSGHVHVNPSTLLDITDNMCLAVPTSIPFTQLTRLDLRRCTALSTRSLHYLLVRSPGLRQVCFRGLPSVTNTTCDIIAMYNPRIAKLDLNRCPNMDGEGLKRLASAVKARGDLLQLTELRVSGLKNIDDNTMAILGQVAPFLEVLDLSYIRQLHNSALDAFVAVADDGKIASESVLLTAREAGRDPSDSTRYRRRVTRLRHLSLSSCSLLTDIACSHLAYAVPRLEFLELGGIGEDLSDEGLIRLLNTTPMIRRLDLEDAVDITDAVLSALTPAPSDTSKGAKTVQLQPGHALEHLVISYAIGITDNALFALIERCTQLRVLEADNTRMGPSVLRKFCELQRINSKIVAVDCRSITESVVKELAPKVRPRRGWRGWDARKLRFLDGRDFGDVGNGEKDKEKEAIMKVGQGQDELDDKRVVLKSFYSWQIVDAVWSARDKRRKAVSRRKANESSGSTETDSEYANGAEESRTGGIRWWSPGGRRSRSASGNNSPAVIPDFNGGDGCVIM</sequence>
<proteinExistence type="predicted"/>
<feature type="compositionally biased region" description="Basic residues" evidence="1">
    <location>
        <begin position="212"/>
        <end position="225"/>
    </location>
</feature>
<name>A0A6A4IEY2_9AGAR</name>
<dbReference type="AlphaFoldDB" id="A0A6A4IEY2"/>
<dbReference type="SUPFAM" id="SSF52047">
    <property type="entry name" value="RNI-like"/>
    <property type="match status" value="1"/>
</dbReference>
<dbReference type="Proteomes" id="UP000799118">
    <property type="component" value="Unassembled WGS sequence"/>
</dbReference>
<reference evidence="2" key="1">
    <citation type="journal article" date="2019" name="Environ. Microbiol.">
        <title>Fungal ecological strategies reflected in gene transcription - a case study of two litter decomposers.</title>
        <authorList>
            <person name="Barbi F."/>
            <person name="Kohler A."/>
            <person name="Barry K."/>
            <person name="Baskaran P."/>
            <person name="Daum C."/>
            <person name="Fauchery L."/>
            <person name="Ihrmark K."/>
            <person name="Kuo A."/>
            <person name="LaButti K."/>
            <person name="Lipzen A."/>
            <person name="Morin E."/>
            <person name="Grigoriev I.V."/>
            <person name="Henrissat B."/>
            <person name="Lindahl B."/>
            <person name="Martin F."/>
        </authorList>
    </citation>
    <scope>NUCLEOTIDE SEQUENCE</scope>
    <source>
        <strain evidence="2">JB14</strain>
    </source>
</reference>
<feature type="compositionally biased region" description="Low complexity" evidence="1">
    <location>
        <begin position="80"/>
        <end position="92"/>
    </location>
</feature>
<feature type="region of interest" description="Disordered" evidence="1">
    <location>
        <begin position="885"/>
        <end position="947"/>
    </location>
</feature>
<organism evidence="2 3">
    <name type="scientific">Gymnopus androsaceus JB14</name>
    <dbReference type="NCBI Taxonomy" id="1447944"/>
    <lineage>
        <taxon>Eukaryota</taxon>
        <taxon>Fungi</taxon>
        <taxon>Dikarya</taxon>
        <taxon>Basidiomycota</taxon>
        <taxon>Agaricomycotina</taxon>
        <taxon>Agaricomycetes</taxon>
        <taxon>Agaricomycetidae</taxon>
        <taxon>Agaricales</taxon>
        <taxon>Marasmiineae</taxon>
        <taxon>Omphalotaceae</taxon>
        <taxon>Gymnopus</taxon>
    </lineage>
</organism>
<accession>A0A6A4IEY2</accession>
<dbReference type="Gene3D" id="3.80.10.10">
    <property type="entry name" value="Ribonuclease Inhibitor"/>
    <property type="match status" value="2"/>
</dbReference>
<evidence type="ECO:0000313" key="2">
    <source>
        <dbReference type="EMBL" id="KAE9409191.1"/>
    </source>
</evidence>
<dbReference type="GO" id="GO:0019005">
    <property type="term" value="C:SCF ubiquitin ligase complex"/>
    <property type="evidence" value="ECO:0007669"/>
    <property type="project" value="TreeGrafter"/>
</dbReference>
<protein>
    <submittedName>
        <fullName evidence="2">RNI-like protein</fullName>
    </submittedName>
</protein>
<feature type="compositionally biased region" description="Low complexity" evidence="1">
    <location>
        <begin position="916"/>
        <end position="938"/>
    </location>
</feature>
<evidence type="ECO:0000313" key="3">
    <source>
        <dbReference type="Proteomes" id="UP000799118"/>
    </source>
</evidence>
<dbReference type="GO" id="GO:0031146">
    <property type="term" value="P:SCF-dependent proteasomal ubiquitin-dependent protein catabolic process"/>
    <property type="evidence" value="ECO:0007669"/>
    <property type="project" value="TreeGrafter"/>
</dbReference>
<gene>
    <name evidence="2" type="ORF">BT96DRAFT_1012786</name>
</gene>
<feature type="region of interest" description="Disordered" evidence="1">
    <location>
        <begin position="189"/>
        <end position="226"/>
    </location>
</feature>
<dbReference type="InterPro" id="IPR032675">
    <property type="entry name" value="LRR_dom_sf"/>
</dbReference>
<feature type="compositionally biased region" description="Basic and acidic residues" evidence="1">
    <location>
        <begin position="50"/>
        <end position="60"/>
    </location>
</feature>
<dbReference type="OrthoDB" id="550575at2759"/>
<dbReference type="InterPro" id="IPR036047">
    <property type="entry name" value="F-box-like_dom_sf"/>
</dbReference>
<dbReference type="SUPFAM" id="SSF81383">
    <property type="entry name" value="F-box domain"/>
    <property type="match status" value="1"/>
</dbReference>
<keyword evidence="3" id="KW-1185">Reference proteome</keyword>
<dbReference type="InterPro" id="IPR006553">
    <property type="entry name" value="Leu-rich_rpt_Cys-con_subtyp"/>
</dbReference>
<dbReference type="SMART" id="SM00367">
    <property type="entry name" value="LRR_CC"/>
    <property type="match status" value="9"/>
</dbReference>
<feature type="compositionally biased region" description="Low complexity" evidence="1">
    <location>
        <begin position="190"/>
        <end position="211"/>
    </location>
</feature>